<keyword evidence="2" id="KW-0238">DNA-binding</keyword>
<dbReference type="InterPro" id="IPR000792">
    <property type="entry name" value="Tscrpt_reg_LuxR_C"/>
</dbReference>
<keyword evidence="6" id="KW-1185">Reference proteome</keyword>
<dbReference type="PANTHER" id="PTHR44688">
    <property type="entry name" value="DNA-BINDING TRANSCRIPTIONAL ACTIVATOR DEVR_DOSR"/>
    <property type="match status" value="1"/>
</dbReference>
<evidence type="ECO:0000256" key="1">
    <source>
        <dbReference type="ARBA" id="ARBA00023015"/>
    </source>
</evidence>
<feature type="domain" description="HTH luxR-type" evidence="4">
    <location>
        <begin position="123"/>
        <end position="188"/>
    </location>
</feature>
<dbReference type="Pfam" id="PF00196">
    <property type="entry name" value="GerE"/>
    <property type="match status" value="1"/>
</dbReference>
<keyword evidence="3" id="KW-0804">Transcription</keyword>
<dbReference type="AlphaFoldDB" id="A0A5N6A8F6"/>
<dbReference type="InterPro" id="IPR016032">
    <property type="entry name" value="Sig_transdc_resp-reg_C-effctor"/>
</dbReference>
<dbReference type="Gene3D" id="3.40.50.2300">
    <property type="match status" value="1"/>
</dbReference>
<dbReference type="Proteomes" id="UP000314251">
    <property type="component" value="Unassembled WGS sequence"/>
</dbReference>
<protein>
    <recommendedName>
        <fullName evidence="4">HTH luxR-type domain-containing protein</fullName>
    </recommendedName>
</protein>
<accession>A0A5N6A8F6</accession>
<keyword evidence="1" id="KW-0805">Transcription regulation</keyword>
<dbReference type="PANTHER" id="PTHR44688:SF16">
    <property type="entry name" value="DNA-BINDING TRANSCRIPTIONAL ACTIVATOR DEVR_DOSR"/>
    <property type="match status" value="1"/>
</dbReference>
<dbReference type="EMBL" id="VDLY02000009">
    <property type="protein sequence ID" value="KAB8164522.1"/>
    <property type="molecule type" value="Genomic_DNA"/>
</dbReference>
<evidence type="ECO:0000313" key="5">
    <source>
        <dbReference type="EMBL" id="KAB8164522.1"/>
    </source>
</evidence>
<dbReference type="SMART" id="SM00421">
    <property type="entry name" value="HTH_LUXR"/>
    <property type="match status" value="1"/>
</dbReference>
<evidence type="ECO:0000256" key="2">
    <source>
        <dbReference type="ARBA" id="ARBA00023125"/>
    </source>
</evidence>
<sequence length="197" mass="21584">MRALLSETDLDMETHFARNEEDLVRGVRDLRPDVVVLTVESRRHWDRVEAEFPQHAARLLVIVDQHLLLHGGVDRMPADGYLVRQKVTAKTLARALSQLAAGEMAIPVEVGRRLLRGSGATPAANRPAALTAREREALLLLVHGLSNKQIGRRLLISEHGAKRLVGSVLLKLNANNRTRAVVNAIRAGLVDGAAMDA</sequence>
<dbReference type="GO" id="GO:0006355">
    <property type="term" value="P:regulation of DNA-templated transcription"/>
    <property type="evidence" value="ECO:0007669"/>
    <property type="project" value="InterPro"/>
</dbReference>
<dbReference type="GO" id="GO:0003677">
    <property type="term" value="F:DNA binding"/>
    <property type="evidence" value="ECO:0007669"/>
    <property type="project" value="UniProtKB-KW"/>
</dbReference>
<dbReference type="CDD" id="cd06170">
    <property type="entry name" value="LuxR_C_like"/>
    <property type="match status" value="1"/>
</dbReference>
<comment type="caution">
    <text evidence="5">The sequence shown here is derived from an EMBL/GenBank/DDBJ whole genome shotgun (WGS) entry which is preliminary data.</text>
</comment>
<gene>
    <name evidence="5" type="ORF">FH607_014805</name>
</gene>
<evidence type="ECO:0000259" key="4">
    <source>
        <dbReference type="PROSITE" id="PS50043"/>
    </source>
</evidence>
<dbReference type="SUPFAM" id="SSF46894">
    <property type="entry name" value="C-terminal effector domain of the bipartite response regulators"/>
    <property type="match status" value="1"/>
</dbReference>
<evidence type="ECO:0000256" key="3">
    <source>
        <dbReference type="ARBA" id="ARBA00023163"/>
    </source>
</evidence>
<evidence type="ECO:0000313" key="6">
    <source>
        <dbReference type="Proteomes" id="UP000314251"/>
    </source>
</evidence>
<dbReference type="PRINTS" id="PR00038">
    <property type="entry name" value="HTHLUXR"/>
</dbReference>
<name>A0A5N6A8F6_9ACTN</name>
<organism evidence="5 6">
    <name type="scientific">Streptomyces mimosae</name>
    <dbReference type="NCBI Taxonomy" id="2586635"/>
    <lineage>
        <taxon>Bacteria</taxon>
        <taxon>Bacillati</taxon>
        <taxon>Actinomycetota</taxon>
        <taxon>Actinomycetes</taxon>
        <taxon>Kitasatosporales</taxon>
        <taxon>Streptomycetaceae</taxon>
        <taxon>Streptomyces</taxon>
    </lineage>
</organism>
<reference evidence="5" key="1">
    <citation type="submission" date="2019-10" db="EMBL/GenBank/DDBJ databases">
        <title>Nonomuraea sp. nov., isolated from Phyllanthus amarus.</title>
        <authorList>
            <person name="Klykleung N."/>
            <person name="Tanasupawat S."/>
        </authorList>
    </citation>
    <scope>NUCLEOTIDE SEQUENCE [LARGE SCALE GENOMIC DNA]</scope>
    <source>
        <strain evidence="5">3MP-10</strain>
    </source>
</reference>
<proteinExistence type="predicted"/>
<dbReference type="PROSITE" id="PS50043">
    <property type="entry name" value="HTH_LUXR_2"/>
    <property type="match status" value="1"/>
</dbReference>
<dbReference type="OrthoDB" id="3630021at2"/>